<protein>
    <submittedName>
        <fullName evidence="1">Uncharacterized protein</fullName>
    </submittedName>
</protein>
<evidence type="ECO:0000313" key="1">
    <source>
        <dbReference type="EMBL" id="MDJ1370665.1"/>
    </source>
</evidence>
<accession>A0ABT7C6L4</accession>
<dbReference type="Proteomes" id="UP001170379">
    <property type="component" value="Unassembled WGS sequence"/>
</dbReference>
<keyword evidence="2" id="KW-1185">Reference proteome</keyword>
<sequence length="112" mass="12578">MLMNQRMHWAPKNKITQNVRSVAGWRARAAGIPRLEQVQVVLVWSVTDQRRRDQDGPTPTLKAAIDGLVDAGVIDDDHRRIVRRSYCEIEDAAEKGTALVITELGSNEFRAA</sequence>
<dbReference type="InterPro" id="IPR036614">
    <property type="entry name" value="RusA-like_sf"/>
</dbReference>
<dbReference type="EMBL" id="PXVD01000006">
    <property type="protein sequence ID" value="MDJ1370665.1"/>
    <property type="molecule type" value="Genomic_DNA"/>
</dbReference>
<reference evidence="1" key="1">
    <citation type="submission" date="2018-03" db="EMBL/GenBank/DDBJ databases">
        <authorList>
            <person name="Nunes O.C."/>
            <person name="Lopes A.R."/>
            <person name="Froufe H."/>
            <person name="Munoz-Merida A."/>
            <person name="Barroso C."/>
            <person name="Egas C."/>
        </authorList>
    </citation>
    <scope>NUCLEOTIDE SEQUENCE</scope>
    <source>
        <strain evidence="1">ON4</strain>
    </source>
</reference>
<reference evidence="1" key="2">
    <citation type="journal article" date="2022" name="Sci. Rep.">
        <title>In silico prediction of the enzymes involved in the degradation of the herbicide molinate by Gulosibacter molinativorax ON4T.</title>
        <authorList>
            <person name="Lopes A.R."/>
            <person name="Bunin E."/>
            <person name="Viana A.T."/>
            <person name="Froufe H."/>
            <person name="Munoz-Merida A."/>
            <person name="Pinho D."/>
            <person name="Figueiredo J."/>
            <person name="Barroso C."/>
            <person name="Vaz-Moreira I."/>
            <person name="Bellanger X."/>
            <person name="Egas C."/>
            <person name="Nunes O.C."/>
        </authorList>
    </citation>
    <scope>NUCLEOTIDE SEQUENCE</scope>
    <source>
        <strain evidence="1">ON4</strain>
    </source>
</reference>
<dbReference type="Gene3D" id="3.30.1330.70">
    <property type="entry name" value="Holliday junction resolvase RusA"/>
    <property type="match status" value="1"/>
</dbReference>
<name>A0ABT7C6L4_9MICO</name>
<proteinExistence type="predicted"/>
<organism evidence="1 2">
    <name type="scientific">Gulosibacter molinativorax</name>
    <dbReference type="NCBI Taxonomy" id="256821"/>
    <lineage>
        <taxon>Bacteria</taxon>
        <taxon>Bacillati</taxon>
        <taxon>Actinomycetota</taxon>
        <taxon>Actinomycetes</taxon>
        <taxon>Micrococcales</taxon>
        <taxon>Microbacteriaceae</taxon>
        <taxon>Gulosibacter</taxon>
    </lineage>
</organism>
<comment type="caution">
    <text evidence="1">The sequence shown here is derived from an EMBL/GenBank/DDBJ whole genome shotgun (WGS) entry which is preliminary data.</text>
</comment>
<gene>
    <name evidence="1" type="ORF">C7K25_04675</name>
</gene>
<evidence type="ECO:0000313" key="2">
    <source>
        <dbReference type="Proteomes" id="UP001170379"/>
    </source>
</evidence>
<dbReference type="SUPFAM" id="SSF103084">
    <property type="entry name" value="Holliday junction resolvase RusA"/>
    <property type="match status" value="1"/>
</dbReference>